<organism evidence="7 8">
    <name type="scientific">Chelativorans composti</name>
    <dbReference type="NCBI Taxonomy" id="768533"/>
    <lineage>
        <taxon>Bacteria</taxon>
        <taxon>Pseudomonadati</taxon>
        <taxon>Pseudomonadota</taxon>
        <taxon>Alphaproteobacteria</taxon>
        <taxon>Hyphomicrobiales</taxon>
        <taxon>Phyllobacteriaceae</taxon>
        <taxon>Chelativorans</taxon>
    </lineage>
</organism>
<dbReference type="NCBIfam" id="TIGR00302">
    <property type="entry name" value="phosphoribosylformylglycinamidine synthase subunit PurS"/>
    <property type="match status" value="1"/>
</dbReference>
<comment type="caution">
    <text evidence="7">The sequence shown here is derived from an EMBL/GenBank/DDBJ whole genome shotgun (WGS) entry which is preliminary data.</text>
</comment>
<keyword evidence="5 6" id="KW-0067">ATP-binding</keyword>
<dbReference type="HAMAP" id="MF_01926">
    <property type="entry name" value="PurS"/>
    <property type="match status" value="1"/>
</dbReference>
<keyword evidence="4 6" id="KW-0658">Purine biosynthesis</keyword>
<keyword evidence="3 6" id="KW-0547">Nucleotide-binding</keyword>
<evidence type="ECO:0000256" key="3">
    <source>
        <dbReference type="ARBA" id="ARBA00022741"/>
    </source>
</evidence>
<proteinExistence type="inferred from homology"/>
<gene>
    <name evidence="6 7" type="primary">purS</name>
    <name evidence="7" type="ORF">ACFSMZ_10010</name>
</gene>
<comment type="function">
    <text evidence="6">Part of the phosphoribosylformylglycinamidine synthase complex involved in the purines biosynthetic pathway. Catalyzes the ATP-dependent conversion of formylglycinamide ribonucleotide (FGAR) and glutamine to yield formylglycinamidine ribonucleotide (FGAM) and glutamate. The FGAM synthase complex is composed of three subunits. PurQ produces an ammonia molecule by converting glutamine to glutamate. PurL transfers the ammonia molecule to FGAR to form FGAM in an ATP-dependent manner. PurS interacts with PurQ and PurL and is thought to assist in the transfer of the ammonia molecule from PurQ to PurL.</text>
</comment>
<dbReference type="InterPro" id="IPR036604">
    <property type="entry name" value="PurS-like_sf"/>
</dbReference>
<comment type="subunit">
    <text evidence="6">Part of the FGAM synthase complex composed of 1 PurL, 1 PurQ and 2 PurS subunits.</text>
</comment>
<evidence type="ECO:0000313" key="7">
    <source>
        <dbReference type="EMBL" id="MFD2260098.1"/>
    </source>
</evidence>
<dbReference type="Pfam" id="PF02700">
    <property type="entry name" value="PurS"/>
    <property type="match status" value="1"/>
</dbReference>
<comment type="catalytic activity">
    <reaction evidence="6">
        <text>N(2)-formyl-N(1)-(5-phospho-beta-D-ribosyl)glycinamide + L-glutamine + ATP + H2O = 2-formamido-N(1)-(5-O-phospho-beta-D-ribosyl)acetamidine + L-glutamate + ADP + phosphate + H(+)</text>
        <dbReference type="Rhea" id="RHEA:17129"/>
        <dbReference type="ChEBI" id="CHEBI:15377"/>
        <dbReference type="ChEBI" id="CHEBI:15378"/>
        <dbReference type="ChEBI" id="CHEBI:29985"/>
        <dbReference type="ChEBI" id="CHEBI:30616"/>
        <dbReference type="ChEBI" id="CHEBI:43474"/>
        <dbReference type="ChEBI" id="CHEBI:58359"/>
        <dbReference type="ChEBI" id="CHEBI:147286"/>
        <dbReference type="ChEBI" id="CHEBI:147287"/>
        <dbReference type="ChEBI" id="CHEBI:456216"/>
        <dbReference type="EC" id="6.3.5.3"/>
    </reaction>
</comment>
<evidence type="ECO:0000256" key="1">
    <source>
        <dbReference type="ARBA" id="ARBA00022490"/>
    </source>
</evidence>
<evidence type="ECO:0000313" key="8">
    <source>
        <dbReference type="Proteomes" id="UP001597373"/>
    </source>
</evidence>
<dbReference type="NCBIfam" id="NF004630">
    <property type="entry name" value="PRK05974.1"/>
    <property type="match status" value="1"/>
</dbReference>
<dbReference type="InterPro" id="IPR003850">
    <property type="entry name" value="PurS"/>
</dbReference>
<name>A0ABW5DG57_9HYPH</name>
<keyword evidence="8" id="KW-1185">Reference proteome</keyword>
<dbReference type="RefSeq" id="WP_165278714.1">
    <property type="nucleotide sequence ID" value="NZ_BAABGS010000075.1"/>
</dbReference>
<accession>A0ABW5DG57</accession>
<dbReference type="Gene3D" id="3.30.1280.10">
    <property type="entry name" value="Phosphoribosylformylglycinamidine synthase subunit PurS"/>
    <property type="match status" value="1"/>
</dbReference>
<dbReference type="EMBL" id="JBHUIR010000034">
    <property type="protein sequence ID" value="MFD2260098.1"/>
    <property type="molecule type" value="Genomic_DNA"/>
</dbReference>
<keyword evidence="1 6" id="KW-0963">Cytoplasm</keyword>
<dbReference type="GO" id="GO:0004642">
    <property type="term" value="F:phosphoribosylformylglycinamidine synthase activity"/>
    <property type="evidence" value="ECO:0007669"/>
    <property type="project" value="UniProtKB-EC"/>
</dbReference>
<comment type="subcellular location">
    <subcellularLocation>
        <location evidence="6">Cytoplasm</location>
    </subcellularLocation>
</comment>
<evidence type="ECO:0000256" key="6">
    <source>
        <dbReference type="HAMAP-Rule" id="MF_01926"/>
    </source>
</evidence>
<protein>
    <recommendedName>
        <fullName evidence="6">Phosphoribosylformylglycinamidine synthase subunit PurS</fullName>
        <shortName evidence="6">FGAM synthase</shortName>
        <ecNumber evidence="6">6.3.5.3</ecNumber>
    </recommendedName>
    <alternativeName>
        <fullName evidence="6">Formylglycinamide ribonucleotide amidotransferase subunit III</fullName>
        <shortName evidence="6">FGAR amidotransferase III</shortName>
        <shortName evidence="6">FGAR-AT III</shortName>
    </alternativeName>
    <alternativeName>
        <fullName evidence="6">Phosphoribosylformylglycinamidine synthase subunit III</fullName>
    </alternativeName>
</protein>
<dbReference type="SUPFAM" id="SSF82697">
    <property type="entry name" value="PurS-like"/>
    <property type="match status" value="1"/>
</dbReference>
<comment type="pathway">
    <text evidence="6">Purine metabolism; IMP biosynthesis via de novo pathway; 5-amino-1-(5-phospho-D-ribosyl)imidazole from N(2)-formyl-N(1)-(5-phospho-D-ribosyl)glycinamide: step 1/2.</text>
</comment>
<comment type="similarity">
    <text evidence="6">Belongs to the PurS family.</text>
</comment>
<keyword evidence="2 6" id="KW-0436">Ligase</keyword>
<dbReference type="Proteomes" id="UP001597373">
    <property type="component" value="Unassembled WGS sequence"/>
</dbReference>
<evidence type="ECO:0000256" key="5">
    <source>
        <dbReference type="ARBA" id="ARBA00022840"/>
    </source>
</evidence>
<evidence type="ECO:0000256" key="4">
    <source>
        <dbReference type="ARBA" id="ARBA00022755"/>
    </source>
</evidence>
<evidence type="ECO:0000256" key="2">
    <source>
        <dbReference type="ARBA" id="ARBA00022598"/>
    </source>
</evidence>
<dbReference type="PANTHER" id="PTHR34696:SF1">
    <property type="entry name" value="PHOSPHORIBOSYLFORMYLGLYCINAMIDINE SYNTHASE SUBUNIT PURS"/>
    <property type="match status" value="1"/>
</dbReference>
<dbReference type="PANTHER" id="PTHR34696">
    <property type="entry name" value="PHOSPHORIBOSYLFORMYLGLYCINAMIDINE SYNTHASE SUBUNIT PURS"/>
    <property type="match status" value="1"/>
</dbReference>
<reference evidence="8" key="1">
    <citation type="journal article" date="2019" name="Int. J. Syst. Evol. Microbiol.">
        <title>The Global Catalogue of Microorganisms (GCM) 10K type strain sequencing project: providing services to taxonomists for standard genome sequencing and annotation.</title>
        <authorList>
            <consortium name="The Broad Institute Genomics Platform"/>
            <consortium name="The Broad Institute Genome Sequencing Center for Infectious Disease"/>
            <person name="Wu L."/>
            <person name="Ma J."/>
        </authorList>
    </citation>
    <scope>NUCLEOTIDE SEQUENCE [LARGE SCALE GENOMIC DNA]</scope>
    <source>
        <strain evidence="8">KCTC 23707</strain>
    </source>
</reference>
<dbReference type="EC" id="6.3.5.3" evidence="6"/>
<sequence>MTKARVIVTLKNGVLDPQGKAIESALGGLGFAGIGSVRQGKVFDIVLEETDPARAEAALKKMCEQLLANTVIEDYSITIG</sequence>